<dbReference type="NCBIfam" id="TIGR00678">
    <property type="entry name" value="holB"/>
    <property type="match status" value="1"/>
</dbReference>
<evidence type="ECO:0000256" key="5">
    <source>
        <dbReference type="ARBA" id="ARBA00022705"/>
    </source>
</evidence>
<dbReference type="EMBL" id="UGTZ01000001">
    <property type="protein sequence ID" value="SUC31005.1"/>
    <property type="molecule type" value="Genomic_DNA"/>
</dbReference>
<dbReference type="PANTHER" id="PTHR11669:SF8">
    <property type="entry name" value="DNA POLYMERASE III SUBUNIT DELTA"/>
    <property type="match status" value="1"/>
</dbReference>
<protein>
    <recommendedName>
        <fullName evidence="2">DNA polymerase III subunit delta'</fullName>
        <ecNumber evidence="1">2.7.7.7</ecNumber>
    </recommendedName>
</protein>
<evidence type="ECO:0000313" key="12">
    <source>
        <dbReference type="Proteomes" id="UP000254208"/>
    </source>
</evidence>
<evidence type="ECO:0000313" key="11">
    <source>
        <dbReference type="EMBL" id="SUC31005.1"/>
    </source>
</evidence>
<dbReference type="PANTHER" id="PTHR11669">
    <property type="entry name" value="REPLICATION FACTOR C / DNA POLYMERASE III GAMMA-TAU SUBUNIT"/>
    <property type="match status" value="1"/>
</dbReference>
<dbReference type="SUPFAM" id="SSF48019">
    <property type="entry name" value="post-AAA+ oligomerization domain-like"/>
    <property type="match status" value="1"/>
</dbReference>
<evidence type="ECO:0000256" key="1">
    <source>
        <dbReference type="ARBA" id="ARBA00012417"/>
    </source>
</evidence>
<dbReference type="AlphaFoldDB" id="A0A1B8SQX1"/>
<accession>A0A1B8SQX1</accession>
<keyword evidence="6" id="KW-0239">DNA-directed DNA polymerase</keyword>
<keyword evidence="5" id="KW-0235">DNA replication</keyword>
<dbReference type="RefSeq" id="WP_004911812.1">
    <property type="nucleotide sequence ID" value="NZ_ABEXOA020000025.1"/>
</dbReference>
<evidence type="ECO:0000256" key="4">
    <source>
        <dbReference type="ARBA" id="ARBA00022695"/>
    </source>
</evidence>
<dbReference type="EC" id="2.7.7.7" evidence="1"/>
<gene>
    <name evidence="11" type="primary">holB</name>
    <name evidence="11" type="ORF">NCTC11801_01950</name>
    <name evidence="10" type="ORF">QDQ51_04725</name>
</gene>
<reference evidence="11 12" key="1">
    <citation type="submission" date="2018-06" db="EMBL/GenBank/DDBJ databases">
        <authorList>
            <consortium name="Pathogen Informatics"/>
            <person name="Doyle S."/>
        </authorList>
    </citation>
    <scope>NUCLEOTIDE SEQUENCE [LARGE SCALE GENOMIC DNA]</scope>
    <source>
        <strain evidence="11 12">NCTC11801</strain>
    </source>
</reference>
<dbReference type="EMBL" id="JARVQW010000001">
    <property type="protein sequence ID" value="MDH2304722.1"/>
    <property type="molecule type" value="Genomic_DNA"/>
</dbReference>
<evidence type="ECO:0000256" key="6">
    <source>
        <dbReference type="ARBA" id="ARBA00022932"/>
    </source>
</evidence>
<feature type="domain" description="DNA polymerase III delta subunit C-terminal" evidence="8">
    <location>
        <begin position="209"/>
        <end position="322"/>
    </location>
</feature>
<dbReference type="GO" id="GO:0003887">
    <property type="term" value="F:DNA-directed DNA polymerase activity"/>
    <property type="evidence" value="ECO:0007669"/>
    <property type="project" value="UniProtKB-KW"/>
</dbReference>
<dbReference type="InterPro" id="IPR004622">
    <property type="entry name" value="DNA_pol_HolB"/>
</dbReference>
<evidence type="ECO:0000256" key="3">
    <source>
        <dbReference type="ARBA" id="ARBA00022679"/>
    </source>
</evidence>
<evidence type="ECO:0000259" key="8">
    <source>
        <dbReference type="Pfam" id="PF09115"/>
    </source>
</evidence>
<feature type="domain" description="DNA polymerase III subunit delta' AAA+ ATPase lid" evidence="9">
    <location>
        <begin position="167"/>
        <end position="206"/>
    </location>
</feature>
<dbReference type="GO" id="GO:0009360">
    <property type="term" value="C:DNA polymerase III complex"/>
    <property type="evidence" value="ECO:0007669"/>
    <property type="project" value="InterPro"/>
</dbReference>
<dbReference type="OMA" id="FAQGNHP"/>
<dbReference type="GO" id="GO:0006261">
    <property type="term" value="P:DNA-templated DNA replication"/>
    <property type="evidence" value="ECO:0007669"/>
    <property type="project" value="TreeGrafter"/>
</dbReference>
<sequence>MNWYPWLNEPYRQIITAYQSGRGHHALLLHSMPGNGAQALCYGISRWLICQERDGLKSCGQCHSCRLMLAGNHPDYHILEVEKGKSTVSVDAVRKLIETLSRHAQQSGNKVVYIPQVEALTDAAANALLKTLEEPAKDTYFLLGSDKQEDLLATIRSRCLSHFLPAPDLQIALYWLQKQKPGIATENAITALKICQGAPVSALALLDEQRWQKRNALCHSLSHALQTGDMLSLLPSLNIDEVPDALNWLLSLFADAIKIQQGAGAFCINQDQQSQVLQLAGAMNRTQLINMYDKWLYCRHQLLTVPALNQELILTNQLLQWEASLAVPTF</sequence>
<dbReference type="InterPro" id="IPR008921">
    <property type="entry name" value="DNA_pol3_clamp-load_cplx_C"/>
</dbReference>
<dbReference type="GO" id="GO:0003677">
    <property type="term" value="F:DNA binding"/>
    <property type="evidence" value="ECO:0007669"/>
    <property type="project" value="InterPro"/>
</dbReference>
<dbReference type="Pfam" id="PF21500">
    <property type="entry name" value="HolB_lid"/>
    <property type="match status" value="1"/>
</dbReference>
<dbReference type="SUPFAM" id="SSF52540">
    <property type="entry name" value="P-loop containing nucleoside triphosphate hydrolases"/>
    <property type="match status" value="1"/>
</dbReference>
<dbReference type="InterPro" id="IPR048731">
    <property type="entry name" value="HolB_lid-gammaproteobact"/>
</dbReference>
<evidence type="ECO:0000256" key="7">
    <source>
        <dbReference type="ARBA" id="ARBA00049244"/>
    </source>
</evidence>
<dbReference type="Gene3D" id="1.20.272.10">
    <property type="match status" value="1"/>
</dbReference>
<dbReference type="InterPro" id="IPR015199">
    <property type="entry name" value="DNA_pol_III_delta_C"/>
</dbReference>
<dbReference type="Gene3D" id="3.40.50.300">
    <property type="entry name" value="P-loop containing nucleotide triphosphate hydrolases"/>
    <property type="match status" value="1"/>
</dbReference>
<keyword evidence="3 11" id="KW-0808">Transferase</keyword>
<dbReference type="Proteomes" id="UP001162044">
    <property type="component" value="Unassembled WGS sequence"/>
</dbReference>
<dbReference type="GO" id="GO:0008408">
    <property type="term" value="F:3'-5' exonuclease activity"/>
    <property type="evidence" value="ECO:0007669"/>
    <property type="project" value="InterPro"/>
</dbReference>
<evidence type="ECO:0000256" key="2">
    <source>
        <dbReference type="ARBA" id="ARBA00014363"/>
    </source>
</evidence>
<evidence type="ECO:0000259" key="9">
    <source>
        <dbReference type="Pfam" id="PF21500"/>
    </source>
</evidence>
<name>A0A1B8SQX1_PRORE</name>
<comment type="catalytic activity">
    <reaction evidence="7">
        <text>DNA(n) + a 2'-deoxyribonucleoside 5'-triphosphate = DNA(n+1) + diphosphate</text>
        <dbReference type="Rhea" id="RHEA:22508"/>
        <dbReference type="Rhea" id="RHEA-COMP:17339"/>
        <dbReference type="Rhea" id="RHEA-COMP:17340"/>
        <dbReference type="ChEBI" id="CHEBI:33019"/>
        <dbReference type="ChEBI" id="CHEBI:61560"/>
        <dbReference type="ChEBI" id="CHEBI:173112"/>
        <dbReference type="EC" id="2.7.7.7"/>
    </reaction>
</comment>
<evidence type="ECO:0000313" key="10">
    <source>
        <dbReference type="EMBL" id="MDH2304722.1"/>
    </source>
</evidence>
<reference evidence="10" key="2">
    <citation type="submission" date="2023-04" db="EMBL/GenBank/DDBJ databases">
        <authorList>
            <person name="Li W."/>
        </authorList>
    </citation>
    <scope>NUCLEOTIDE SEQUENCE</scope>
    <source>
        <strain evidence="10">QITACRE101</strain>
    </source>
</reference>
<dbReference type="Pfam" id="PF09115">
    <property type="entry name" value="DNApol3-delta_C"/>
    <property type="match status" value="1"/>
</dbReference>
<dbReference type="InterPro" id="IPR050238">
    <property type="entry name" value="DNA_Rep/Repair_Clamp_Loader"/>
</dbReference>
<reference evidence="10" key="3">
    <citation type="submission" date="2023-10" db="EMBL/GenBank/DDBJ databases">
        <title>Analysis of Resistance Genes of Carbapenem-resistant Providencia rettgeri.</title>
        <authorList>
            <person name="Liu M."/>
        </authorList>
    </citation>
    <scope>NUCLEOTIDE SEQUENCE</scope>
    <source>
        <strain evidence="10">QITACRE101</strain>
    </source>
</reference>
<dbReference type="InterPro" id="IPR027417">
    <property type="entry name" value="P-loop_NTPase"/>
</dbReference>
<dbReference type="GeneID" id="93672881"/>
<dbReference type="Proteomes" id="UP000254208">
    <property type="component" value="Unassembled WGS sequence"/>
</dbReference>
<organism evidence="11 12">
    <name type="scientific">Providencia rettgeri</name>
    <dbReference type="NCBI Taxonomy" id="587"/>
    <lineage>
        <taxon>Bacteria</taxon>
        <taxon>Pseudomonadati</taxon>
        <taxon>Pseudomonadota</taxon>
        <taxon>Gammaproteobacteria</taxon>
        <taxon>Enterobacterales</taxon>
        <taxon>Morganellaceae</taxon>
        <taxon>Providencia</taxon>
    </lineage>
</organism>
<proteinExistence type="predicted"/>
<dbReference type="Pfam" id="PF13177">
    <property type="entry name" value="DNA_pol3_delta2"/>
    <property type="match status" value="1"/>
</dbReference>
<keyword evidence="4 11" id="KW-0548">Nucleotidyltransferase</keyword>